<evidence type="ECO:0000313" key="3">
    <source>
        <dbReference type="EMBL" id="MBW4769681.1"/>
    </source>
</evidence>
<dbReference type="RefSeq" id="WP_219481683.1">
    <property type="nucleotide sequence ID" value="NZ_JAHXCT010000005.1"/>
</dbReference>
<dbReference type="InterPro" id="IPR045755">
    <property type="entry name" value="FtsL-like"/>
</dbReference>
<protein>
    <recommendedName>
        <fullName evidence="5">Cell division protein FtsL</fullName>
    </recommendedName>
</protein>
<accession>A0ABS6YER7</accession>
<name>A0ABS6YER7_9BACT</name>
<proteinExistence type="predicted"/>
<keyword evidence="2" id="KW-0812">Transmembrane</keyword>
<dbReference type="Proteomes" id="UP000788426">
    <property type="component" value="Unassembled WGS sequence"/>
</dbReference>
<gene>
    <name evidence="3" type="ORF">KZO38_07900</name>
</gene>
<sequence>MKETETNNPLEVIDVVEIPQEVLDEAAKKQQTAKNNADNDTQEPSEELPTLKEIIENRAIEGERPMSKNFTLQTVLGGDILTAAILRRQIWLIVLITFFVFLYIANRYRYQQQMIEYDKLKKELQDAKYKALSSSSELTEKSRESNVLEMLKSYNDSTIKIASEPPYIITIPEE</sequence>
<reference evidence="3 4" key="1">
    <citation type="submission" date="2021-07" db="EMBL/GenBank/DDBJ databases">
        <title>Genomic diversity and antimicrobial resistance of Prevotella spp. isolated from chronic lung disease airways.</title>
        <authorList>
            <person name="Webb K.A."/>
            <person name="Olagoke O.S."/>
            <person name="Baird T."/>
            <person name="Neill J."/>
            <person name="Pham A."/>
            <person name="Wells T.J."/>
            <person name="Ramsay K.A."/>
            <person name="Bell S.C."/>
            <person name="Sarovich D.S."/>
            <person name="Price E.P."/>
        </authorList>
    </citation>
    <scope>NUCLEOTIDE SEQUENCE [LARGE SCALE GENOMIC DNA]</scope>
    <source>
        <strain evidence="3 4">SCHI0011.S.12</strain>
    </source>
</reference>
<evidence type="ECO:0000313" key="4">
    <source>
        <dbReference type="Proteomes" id="UP000788426"/>
    </source>
</evidence>
<feature type="region of interest" description="Disordered" evidence="1">
    <location>
        <begin position="26"/>
        <end position="47"/>
    </location>
</feature>
<organism evidence="3 4">
    <name type="scientific">Hoylesella nanceiensis</name>
    <dbReference type="NCBI Taxonomy" id="425941"/>
    <lineage>
        <taxon>Bacteria</taxon>
        <taxon>Pseudomonadati</taxon>
        <taxon>Bacteroidota</taxon>
        <taxon>Bacteroidia</taxon>
        <taxon>Bacteroidales</taxon>
        <taxon>Prevotellaceae</taxon>
        <taxon>Hoylesella</taxon>
    </lineage>
</organism>
<keyword evidence="2" id="KW-0472">Membrane</keyword>
<evidence type="ECO:0008006" key="5">
    <source>
        <dbReference type="Google" id="ProtNLM"/>
    </source>
</evidence>
<feature type="transmembrane region" description="Helical" evidence="2">
    <location>
        <begin position="89"/>
        <end position="105"/>
    </location>
</feature>
<dbReference type="Pfam" id="PF19579">
    <property type="entry name" value="FtsL_2"/>
    <property type="match status" value="1"/>
</dbReference>
<evidence type="ECO:0000256" key="2">
    <source>
        <dbReference type="SAM" id="Phobius"/>
    </source>
</evidence>
<comment type="caution">
    <text evidence="3">The sequence shown here is derived from an EMBL/GenBank/DDBJ whole genome shotgun (WGS) entry which is preliminary data.</text>
</comment>
<dbReference type="EMBL" id="JAHXCT010000005">
    <property type="protein sequence ID" value="MBW4769681.1"/>
    <property type="molecule type" value="Genomic_DNA"/>
</dbReference>
<keyword evidence="2" id="KW-1133">Transmembrane helix</keyword>
<keyword evidence="4" id="KW-1185">Reference proteome</keyword>
<evidence type="ECO:0000256" key="1">
    <source>
        <dbReference type="SAM" id="MobiDB-lite"/>
    </source>
</evidence>